<keyword evidence="12" id="KW-0902">Two-component regulatory system</keyword>
<feature type="domain" description="Histidine kinase" evidence="15">
    <location>
        <begin position="207"/>
        <end position="416"/>
    </location>
</feature>
<evidence type="ECO:0000256" key="7">
    <source>
        <dbReference type="ARBA" id="ARBA00022692"/>
    </source>
</evidence>
<dbReference type="CDD" id="cd00082">
    <property type="entry name" value="HisKA"/>
    <property type="match status" value="1"/>
</dbReference>
<dbReference type="Pfam" id="PF00512">
    <property type="entry name" value="HisKA"/>
    <property type="match status" value="1"/>
</dbReference>
<evidence type="ECO:0000256" key="14">
    <source>
        <dbReference type="SAM" id="Phobius"/>
    </source>
</evidence>
<dbReference type="Gene3D" id="1.10.287.130">
    <property type="match status" value="1"/>
</dbReference>
<evidence type="ECO:0000259" key="15">
    <source>
        <dbReference type="PROSITE" id="PS50109"/>
    </source>
</evidence>
<dbReference type="PANTHER" id="PTHR43065:SF46">
    <property type="entry name" value="C4-DICARBOXYLATE TRANSPORT SENSOR PROTEIN DCTB"/>
    <property type="match status" value="1"/>
</dbReference>
<keyword evidence="7 14" id="KW-0812">Transmembrane</keyword>
<organism evidence="16 17">
    <name type="scientific">Paenibacillus mucilaginosus K02</name>
    <dbReference type="NCBI Taxonomy" id="997761"/>
    <lineage>
        <taxon>Bacteria</taxon>
        <taxon>Bacillati</taxon>
        <taxon>Bacillota</taxon>
        <taxon>Bacilli</taxon>
        <taxon>Bacillales</taxon>
        <taxon>Paenibacillaceae</taxon>
        <taxon>Paenibacillus</taxon>
    </lineage>
</organism>
<dbReference type="InterPro" id="IPR011620">
    <property type="entry name" value="Sig_transdc_His_kinase_LytS_TM"/>
</dbReference>
<dbReference type="PROSITE" id="PS50109">
    <property type="entry name" value="HIS_KIN"/>
    <property type="match status" value="1"/>
</dbReference>
<comment type="catalytic activity">
    <reaction evidence="1">
        <text>ATP + protein L-histidine = ADP + protein N-phospho-L-histidine.</text>
        <dbReference type="EC" id="2.7.13.3"/>
    </reaction>
</comment>
<reference evidence="16 17" key="1">
    <citation type="submission" date="2013-06" db="EMBL/GenBank/DDBJ databases">
        <title>Complete genome sequence of Paenibacillus mucilaginosus K02.</title>
        <authorList>
            <person name="Xiao B."/>
            <person name="Sun L."/>
            <person name="Xiao L."/>
            <person name="Lian B."/>
        </authorList>
    </citation>
    <scope>NUCLEOTIDE SEQUENCE [LARGE SCALE GENOMIC DNA]</scope>
    <source>
        <strain evidence="16 17">K02</strain>
    </source>
</reference>
<feature type="transmembrane region" description="Helical" evidence="14">
    <location>
        <begin position="7"/>
        <end position="26"/>
    </location>
</feature>
<dbReference type="AlphaFoldDB" id="I0BDL6"/>
<evidence type="ECO:0000256" key="9">
    <source>
        <dbReference type="ARBA" id="ARBA00022777"/>
    </source>
</evidence>
<evidence type="ECO:0000256" key="2">
    <source>
        <dbReference type="ARBA" id="ARBA00004651"/>
    </source>
</evidence>
<evidence type="ECO:0000313" key="17">
    <source>
        <dbReference type="Proteomes" id="UP000007392"/>
    </source>
</evidence>
<evidence type="ECO:0000256" key="13">
    <source>
        <dbReference type="ARBA" id="ARBA00023136"/>
    </source>
</evidence>
<evidence type="ECO:0000256" key="1">
    <source>
        <dbReference type="ARBA" id="ARBA00000085"/>
    </source>
</evidence>
<dbReference type="SMART" id="SM00387">
    <property type="entry name" value="HATPase_c"/>
    <property type="match status" value="1"/>
</dbReference>
<evidence type="ECO:0000256" key="6">
    <source>
        <dbReference type="ARBA" id="ARBA00022679"/>
    </source>
</evidence>
<evidence type="ECO:0000256" key="11">
    <source>
        <dbReference type="ARBA" id="ARBA00022989"/>
    </source>
</evidence>
<keyword evidence="9 16" id="KW-0418">Kinase</keyword>
<evidence type="ECO:0000256" key="4">
    <source>
        <dbReference type="ARBA" id="ARBA00022475"/>
    </source>
</evidence>
<dbReference type="InterPro" id="IPR005467">
    <property type="entry name" value="His_kinase_dom"/>
</dbReference>
<dbReference type="OrthoDB" id="9815750at2"/>
<feature type="transmembrane region" description="Helical" evidence="14">
    <location>
        <begin position="97"/>
        <end position="116"/>
    </location>
</feature>
<evidence type="ECO:0000256" key="10">
    <source>
        <dbReference type="ARBA" id="ARBA00022840"/>
    </source>
</evidence>
<dbReference type="GO" id="GO:0005886">
    <property type="term" value="C:plasma membrane"/>
    <property type="evidence" value="ECO:0007669"/>
    <property type="project" value="UniProtKB-SubCell"/>
</dbReference>
<sequence>MSLFKEIILQLFFALAPFVIYNIYYRDKLRNYSPWFILATSSACLLLSMTFASSRTEGLIFDIRYVMIFFSLVYGGLQTLLILLIEFAAYRMYIGGQGAPVSLLIVASAFGLSLILHRWYRNTYRKALVTFVAGIVFASVPLIMVYFFFPVQTQENLPFHLFVIPLQNALGIWLLMSLFSKAVADKELFIKHAQHEKIETMSHVAASLAHEVRNPLTAVKGFLKLIRENPENRVKMEQYITISLEEIQRTETILSDYLSISKPHAQRRELIDLCGQMQAIGEVMSPFANMHNVGLEIQKPEEAVRIMANPDEIKQVLLNFIKNAVEACSEVPNGRVILRLTTEDRHAVLTIKDNGVGMSESQINRLGSIYFSTKTNGTGLGLTYSYQVIHALGGSVMVTSKAQVGTKFAILLPLGSVES</sequence>
<dbReference type="GO" id="GO:0005524">
    <property type="term" value="F:ATP binding"/>
    <property type="evidence" value="ECO:0007669"/>
    <property type="project" value="UniProtKB-KW"/>
</dbReference>
<dbReference type="Pfam" id="PF02518">
    <property type="entry name" value="HATPase_c"/>
    <property type="match status" value="1"/>
</dbReference>
<comment type="subcellular location">
    <subcellularLocation>
        <location evidence="2">Cell membrane</location>
        <topology evidence="2">Multi-pass membrane protein</topology>
    </subcellularLocation>
</comment>
<evidence type="ECO:0000256" key="12">
    <source>
        <dbReference type="ARBA" id="ARBA00023012"/>
    </source>
</evidence>
<feature type="transmembrane region" description="Helical" evidence="14">
    <location>
        <begin position="128"/>
        <end position="149"/>
    </location>
</feature>
<feature type="transmembrane region" description="Helical" evidence="14">
    <location>
        <begin position="161"/>
        <end position="179"/>
    </location>
</feature>
<dbReference type="InterPro" id="IPR003594">
    <property type="entry name" value="HATPase_dom"/>
</dbReference>
<keyword evidence="4" id="KW-1003">Cell membrane</keyword>
<evidence type="ECO:0000313" key="16">
    <source>
        <dbReference type="EMBL" id="AFH60463.1"/>
    </source>
</evidence>
<evidence type="ECO:0000256" key="5">
    <source>
        <dbReference type="ARBA" id="ARBA00022553"/>
    </source>
</evidence>
<dbReference type="Gene3D" id="3.30.565.10">
    <property type="entry name" value="Histidine kinase-like ATPase, C-terminal domain"/>
    <property type="match status" value="1"/>
</dbReference>
<dbReference type="InterPro" id="IPR004358">
    <property type="entry name" value="Sig_transdc_His_kin-like_C"/>
</dbReference>
<keyword evidence="5" id="KW-0597">Phosphoprotein</keyword>
<protein>
    <recommendedName>
        <fullName evidence="3">histidine kinase</fullName>
        <ecNumber evidence="3">2.7.13.3</ecNumber>
    </recommendedName>
</protein>
<dbReference type="GO" id="GO:0071555">
    <property type="term" value="P:cell wall organization"/>
    <property type="evidence" value="ECO:0007669"/>
    <property type="project" value="InterPro"/>
</dbReference>
<dbReference type="RefSeq" id="WP_014649771.1">
    <property type="nucleotide sequence ID" value="NC_017672.3"/>
</dbReference>
<feature type="transmembrane region" description="Helical" evidence="14">
    <location>
        <begin position="65"/>
        <end position="85"/>
    </location>
</feature>
<proteinExistence type="predicted"/>
<dbReference type="GO" id="GO:0000155">
    <property type="term" value="F:phosphorelay sensor kinase activity"/>
    <property type="evidence" value="ECO:0007669"/>
    <property type="project" value="InterPro"/>
</dbReference>
<dbReference type="PANTHER" id="PTHR43065">
    <property type="entry name" value="SENSOR HISTIDINE KINASE"/>
    <property type="match status" value="1"/>
</dbReference>
<evidence type="ECO:0000256" key="8">
    <source>
        <dbReference type="ARBA" id="ARBA00022741"/>
    </source>
</evidence>
<dbReference type="PATRIC" id="fig|997761.3.peg.1379"/>
<evidence type="ECO:0000256" key="3">
    <source>
        <dbReference type="ARBA" id="ARBA00012438"/>
    </source>
</evidence>
<dbReference type="HOGENOM" id="CLU_000445_89_1_9"/>
<name>I0BDL6_9BACL</name>
<dbReference type="EC" id="2.7.13.3" evidence="3"/>
<dbReference type="SUPFAM" id="SSF55874">
    <property type="entry name" value="ATPase domain of HSP90 chaperone/DNA topoisomerase II/histidine kinase"/>
    <property type="match status" value="1"/>
</dbReference>
<keyword evidence="13 14" id="KW-0472">Membrane</keyword>
<feature type="transmembrane region" description="Helical" evidence="14">
    <location>
        <begin position="32"/>
        <end position="53"/>
    </location>
</feature>
<dbReference type="Proteomes" id="UP000007392">
    <property type="component" value="Chromosome"/>
</dbReference>
<dbReference type="SMART" id="SM00388">
    <property type="entry name" value="HisKA"/>
    <property type="match status" value="1"/>
</dbReference>
<dbReference type="Pfam" id="PF07694">
    <property type="entry name" value="5TM-5TMR_LYT"/>
    <property type="match status" value="1"/>
</dbReference>
<dbReference type="InterPro" id="IPR036097">
    <property type="entry name" value="HisK_dim/P_sf"/>
</dbReference>
<keyword evidence="6" id="KW-0808">Transferase</keyword>
<dbReference type="PRINTS" id="PR00344">
    <property type="entry name" value="BCTRLSENSOR"/>
</dbReference>
<accession>I0BDL6</accession>
<gene>
    <name evidence="16" type="ORF">B2K_06960</name>
</gene>
<dbReference type="SUPFAM" id="SSF47384">
    <property type="entry name" value="Homodimeric domain of signal transducing histidine kinase"/>
    <property type="match status" value="1"/>
</dbReference>
<keyword evidence="10" id="KW-0067">ATP-binding</keyword>
<dbReference type="KEGG" id="pmw:B2K_06960"/>
<dbReference type="InterPro" id="IPR003661">
    <property type="entry name" value="HisK_dim/P_dom"/>
</dbReference>
<dbReference type="InterPro" id="IPR036890">
    <property type="entry name" value="HATPase_C_sf"/>
</dbReference>
<dbReference type="EMBL" id="CP003422">
    <property type="protein sequence ID" value="AFH60463.1"/>
    <property type="molecule type" value="Genomic_DNA"/>
</dbReference>
<keyword evidence="8" id="KW-0547">Nucleotide-binding</keyword>
<keyword evidence="11 14" id="KW-1133">Transmembrane helix</keyword>